<gene>
    <name evidence="2" type="ORF">NCTC12742_00093</name>
</gene>
<dbReference type="AlphaFoldDB" id="A0A448VHI9"/>
<dbReference type="Proteomes" id="UP000272771">
    <property type="component" value="Chromosome"/>
</dbReference>
<feature type="signal peptide" evidence="1">
    <location>
        <begin position="1"/>
        <end position="20"/>
    </location>
</feature>
<accession>A0A448VHI9</accession>
<protein>
    <recommendedName>
        <fullName evidence="4">Lipoprotein</fullName>
    </recommendedName>
</protein>
<evidence type="ECO:0008006" key="4">
    <source>
        <dbReference type="Google" id="ProtNLM"/>
    </source>
</evidence>
<dbReference type="STRING" id="28091.SAMEA3174300_00749"/>
<evidence type="ECO:0000256" key="1">
    <source>
        <dbReference type="SAM" id="SignalP"/>
    </source>
</evidence>
<keyword evidence="3" id="KW-1185">Reference proteome</keyword>
<dbReference type="OrthoDB" id="10004579at2"/>
<dbReference type="EMBL" id="LR134533">
    <property type="protein sequence ID" value="VEJ49228.1"/>
    <property type="molecule type" value="Genomic_DNA"/>
</dbReference>
<name>A0A448VHI9_9NEIS</name>
<dbReference type="PROSITE" id="PS51257">
    <property type="entry name" value="PROKAR_LIPOPROTEIN"/>
    <property type="match status" value="1"/>
</dbReference>
<reference evidence="2 3" key="1">
    <citation type="submission" date="2018-12" db="EMBL/GenBank/DDBJ databases">
        <authorList>
            <consortium name="Pathogen Informatics"/>
        </authorList>
    </citation>
    <scope>NUCLEOTIDE SEQUENCE [LARGE SCALE GENOMIC DNA]</scope>
    <source>
        <strain evidence="2 3">NCTC12742</strain>
    </source>
</reference>
<evidence type="ECO:0000313" key="3">
    <source>
        <dbReference type="Proteomes" id="UP000272771"/>
    </source>
</evidence>
<organism evidence="2 3">
    <name type="scientific">Neisseria weaveri</name>
    <dbReference type="NCBI Taxonomy" id="28091"/>
    <lineage>
        <taxon>Bacteria</taxon>
        <taxon>Pseudomonadati</taxon>
        <taxon>Pseudomonadota</taxon>
        <taxon>Betaproteobacteria</taxon>
        <taxon>Neisseriales</taxon>
        <taxon>Neisseriaceae</taxon>
        <taxon>Neisseria</taxon>
    </lineage>
</organism>
<dbReference type="RefSeq" id="WP_004284651.1">
    <property type="nucleotide sequence ID" value="NZ_CAUJRG010000003.1"/>
</dbReference>
<proteinExistence type="predicted"/>
<dbReference type="KEGG" id="nwe:SAMEA3174300_0749"/>
<sequence>MKAKLLFTLGSILMLGACTYADQRFVTNQSPEELRANAAAVNAAERAERAERRAERRQEMMDTADAIKRANEGSKRIYIIR</sequence>
<evidence type="ECO:0000313" key="2">
    <source>
        <dbReference type="EMBL" id="VEJ49228.1"/>
    </source>
</evidence>
<keyword evidence="1" id="KW-0732">Signal</keyword>
<feature type="chain" id="PRO_5019470043" description="Lipoprotein" evidence="1">
    <location>
        <begin position="21"/>
        <end position="81"/>
    </location>
</feature>